<keyword evidence="3 10" id="KW-0813">Transport</keyword>
<dbReference type="GO" id="GO:0006888">
    <property type="term" value="P:endoplasmic reticulum to Golgi vesicle-mediated transport"/>
    <property type="evidence" value="ECO:0007669"/>
    <property type="project" value="TreeGrafter"/>
</dbReference>
<dbReference type="PANTHER" id="PTHR15495:SF7">
    <property type="entry name" value="GPI INOSITOL-DEACYLASE"/>
    <property type="match status" value="1"/>
</dbReference>
<evidence type="ECO:0000256" key="1">
    <source>
        <dbReference type="ARBA" id="ARBA00004477"/>
    </source>
</evidence>
<evidence type="ECO:0000256" key="9">
    <source>
        <dbReference type="ARBA" id="ARBA00023136"/>
    </source>
</evidence>
<feature type="region of interest" description="Disordered" evidence="11">
    <location>
        <begin position="803"/>
        <end position="828"/>
    </location>
</feature>
<name>A0A1Q3G1J6_CULTA</name>
<keyword evidence="9 10" id="KW-0472">Membrane</keyword>
<evidence type="ECO:0000256" key="11">
    <source>
        <dbReference type="SAM" id="MobiDB-lite"/>
    </source>
</evidence>
<evidence type="ECO:0000256" key="2">
    <source>
        <dbReference type="ARBA" id="ARBA00006931"/>
    </source>
</evidence>
<proteinExistence type="inferred from homology"/>
<keyword evidence="7 10" id="KW-0653">Protein transport</keyword>
<dbReference type="InterPro" id="IPR029058">
    <property type="entry name" value="AB_hydrolase_fold"/>
</dbReference>
<dbReference type="SUPFAM" id="SSF53474">
    <property type="entry name" value="alpha/beta-Hydrolases"/>
    <property type="match status" value="1"/>
</dbReference>
<protein>
    <recommendedName>
        <fullName evidence="10">GPI inositol-deacylase</fullName>
        <ecNumber evidence="10">3.1.-.-</ecNumber>
    </recommendedName>
</protein>
<dbReference type="GO" id="GO:0015031">
    <property type="term" value="P:protein transport"/>
    <property type="evidence" value="ECO:0007669"/>
    <property type="project" value="UniProtKB-KW"/>
</dbReference>
<reference evidence="13" key="1">
    <citation type="submission" date="2017-01" db="EMBL/GenBank/DDBJ databases">
        <title>A deep insight into the sialotranscriptome of adult male and female Cluex tarsalis mosquitoes.</title>
        <authorList>
            <person name="Ribeiro J.M."/>
            <person name="Moreira F."/>
            <person name="Bernard K.A."/>
            <person name="Calvo E."/>
        </authorList>
    </citation>
    <scope>NUCLEOTIDE SEQUENCE</scope>
    <source>
        <strain evidence="13">Kern County</strain>
        <tissue evidence="13">Salivary glands</tissue>
    </source>
</reference>
<comment type="function">
    <text evidence="10">Involved in inositol deacylation of GPI-anchored proteins which plays important roles in the quality control and ER-associated degradation of GPI-anchored proteins.</text>
</comment>
<organism evidence="13">
    <name type="scientific">Culex tarsalis</name>
    <name type="common">Encephalitis mosquito</name>
    <dbReference type="NCBI Taxonomy" id="7177"/>
    <lineage>
        <taxon>Eukaryota</taxon>
        <taxon>Metazoa</taxon>
        <taxon>Ecdysozoa</taxon>
        <taxon>Arthropoda</taxon>
        <taxon>Hexapoda</taxon>
        <taxon>Insecta</taxon>
        <taxon>Pterygota</taxon>
        <taxon>Neoptera</taxon>
        <taxon>Endopterygota</taxon>
        <taxon>Diptera</taxon>
        <taxon>Nematocera</taxon>
        <taxon>Culicoidea</taxon>
        <taxon>Culicidae</taxon>
        <taxon>Culicinae</taxon>
        <taxon>Culicini</taxon>
        <taxon>Culex</taxon>
        <taxon>Culex</taxon>
    </lineage>
</organism>
<evidence type="ECO:0000256" key="8">
    <source>
        <dbReference type="ARBA" id="ARBA00022989"/>
    </source>
</evidence>
<evidence type="ECO:0000313" key="13">
    <source>
        <dbReference type="EMBL" id="JAV33675.1"/>
    </source>
</evidence>
<evidence type="ECO:0000256" key="3">
    <source>
        <dbReference type="ARBA" id="ARBA00022448"/>
    </source>
</evidence>
<dbReference type="EC" id="3.1.-.-" evidence="10"/>
<dbReference type="EMBL" id="GFDL01001370">
    <property type="protein sequence ID" value="JAV33675.1"/>
    <property type="molecule type" value="Transcribed_RNA"/>
</dbReference>
<comment type="subcellular location">
    <subcellularLocation>
        <location evidence="1">Endoplasmic reticulum membrane</location>
        <topology evidence="1">Multi-pass membrane protein</topology>
    </subcellularLocation>
</comment>
<feature type="transmembrane region" description="Helical" evidence="10">
    <location>
        <begin position="898"/>
        <end position="919"/>
    </location>
</feature>
<dbReference type="Pfam" id="PF07819">
    <property type="entry name" value="PGAP1"/>
    <property type="match status" value="1"/>
</dbReference>
<feature type="transmembrane region" description="Helical" evidence="10">
    <location>
        <begin position="686"/>
        <end position="707"/>
    </location>
</feature>
<evidence type="ECO:0000259" key="12">
    <source>
        <dbReference type="Pfam" id="PF07819"/>
    </source>
</evidence>
<dbReference type="Pfam" id="PF24660">
    <property type="entry name" value="PGAP1_3rd"/>
    <property type="match status" value="1"/>
</dbReference>
<dbReference type="Gene3D" id="3.40.50.1820">
    <property type="entry name" value="alpha/beta hydrolase"/>
    <property type="match status" value="1"/>
</dbReference>
<dbReference type="InterPro" id="IPR012908">
    <property type="entry name" value="PGAP1-ab_dom-like"/>
</dbReference>
<accession>A0A1Q3G1J6</accession>
<sequence>MISKLTTVFSLLCLLLFMYGILINLTKVEENRCKMTYMFEYPQFVRIDIPENENFPAYGLYGYSEGKLTERVRNMDYTGAPVLFIPGNGGSYKQARSLASVALRKGIDNGWRNHLDFFTVDFNEEYSGLYGGVLNNQIKYASLCVRRILNLYERRSNEPVSIVLIGHSLGGKIAQAVASMDNLSLKINTIIAISAPIDNPVLSMDHYYYNFYSAVQEQWTSNRTFNKKQINPKAQKSLDNILFLTIGGGIRDTLVDESLTNSVFSDMHAMTHNIPNVWISADHLCVVWCLQFVLAVNRFLHSMIEFDKNSNSKFINSKEIRLMKAFQYFKDESFPGAAEETRLSKNKVDTEDWIEDIRRNFQHKFDTGLSRARVQMIRLDPNPLYKFLNVDVFNLDTKDWIFGCEANEMLSNMRYCSNAVSLSNYSQYLPDNGFSRQNAQINLHLLKIENPRWTHVILKFPKTTEPFQFNIDINNIDDRTVQLHMPKWFNFRQNELLETQLDSTFYHLNIHGLSYKYQAVAIYVHVKSCRAENPSVVTKISNSWPKGFEKYSSFYFSNKNHSVTFVYSPIDKPLEQNASVHVSLHLNPSCRYSISYSQSLSLMMSRVVQQFAQWLPAHCTAILLLSLKHQITVSTTEDHFKFGKFHSALSKSSPFFLITASRVFTKIALMFKIIPQPDLYNYSMMISFLIHGVALAVLILMNTIIWIAIAFCGNFGHKLLLRFVSLPIPPFSSALVSCVRKFPTAIGVLLIAVSLASCGGTALLCANMIYFILLSKMYEEYLEQFVFRTAKRISQRLFGKKKSTTNTDKTKSDDSIASISPSKHSDAEKGHEMNNIQFHLPLFMLLLVISIINIPCFISWAKAYRITPSLKPDASLVPALVVLSSLSILWQIRAPKNIQGYKFLSAILYIAAVICILYCQGAIYRLNFVIAGVFIVITLHQLLGRNVN</sequence>
<feature type="domain" description="GPI inositol-deacylase PGAP1-like alpha/beta" evidence="12">
    <location>
        <begin position="77"/>
        <end position="303"/>
    </location>
</feature>
<dbReference type="GO" id="GO:0005789">
    <property type="term" value="C:endoplasmic reticulum membrane"/>
    <property type="evidence" value="ECO:0007669"/>
    <property type="project" value="UniProtKB-SubCell"/>
</dbReference>
<evidence type="ECO:0000256" key="7">
    <source>
        <dbReference type="ARBA" id="ARBA00022927"/>
    </source>
</evidence>
<evidence type="ECO:0000256" key="10">
    <source>
        <dbReference type="RuleBase" id="RU365011"/>
    </source>
</evidence>
<evidence type="ECO:0000256" key="5">
    <source>
        <dbReference type="ARBA" id="ARBA00022801"/>
    </source>
</evidence>
<keyword evidence="6 10" id="KW-0256">Endoplasmic reticulum</keyword>
<evidence type="ECO:0000256" key="4">
    <source>
        <dbReference type="ARBA" id="ARBA00022692"/>
    </source>
</evidence>
<feature type="transmembrane region" description="Helical" evidence="10">
    <location>
        <begin position="926"/>
        <end position="943"/>
    </location>
</feature>
<keyword evidence="5 10" id="KW-0378">Hydrolase</keyword>
<keyword evidence="4 10" id="KW-0812">Transmembrane</keyword>
<feature type="transmembrane region" description="Helical" evidence="10">
    <location>
        <begin position="873"/>
        <end position="892"/>
    </location>
</feature>
<comment type="similarity">
    <text evidence="2 10">Belongs to the GPI inositol-deacylase family.</text>
</comment>
<feature type="transmembrane region" description="Helical" evidence="10">
    <location>
        <begin position="746"/>
        <end position="773"/>
    </location>
</feature>
<dbReference type="PANTHER" id="PTHR15495">
    <property type="entry name" value="NEGATIVE REGULATOR OF VESICLE FORMATION-RELATED"/>
    <property type="match status" value="1"/>
</dbReference>
<evidence type="ECO:0000256" key="6">
    <source>
        <dbReference type="ARBA" id="ARBA00022824"/>
    </source>
</evidence>
<keyword evidence="8 10" id="KW-1133">Transmembrane helix</keyword>
<dbReference type="GO" id="GO:0006505">
    <property type="term" value="P:GPI anchor metabolic process"/>
    <property type="evidence" value="ECO:0007669"/>
    <property type="project" value="TreeGrafter"/>
</dbReference>
<dbReference type="InterPro" id="IPR039529">
    <property type="entry name" value="PGAP1/BST1"/>
</dbReference>
<feature type="transmembrane region" description="Helical" evidence="10">
    <location>
        <begin position="838"/>
        <end position="861"/>
    </location>
</feature>
<dbReference type="GO" id="GO:0050185">
    <property type="term" value="F:phosphatidylinositol deacylase activity"/>
    <property type="evidence" value="ECO:0007669"/>
    <property type="project" value="TreeGrafter"/>
</dbReference>
<dbReference type="AlphaFoldDB" id="A0A1Q3G1J6"/>